<feature type="region of interest" description="Disordered" evidence="4">
    <location>
        <begin position="301"/>
        <end position="362"/>
    </location>
</feature>
<proteinExistence type="predicted"/>
<evidence type="ECO:0000256" key="4">
    <source>
        <dbReference type="SAM" id="MobiDB-lite"/>
    </source>
</evidence>
<dbReference type="InterPro" id="IPR010998">
    <property type="entry name" value="Integrase_recombinase_N"/>
</dbReference>
<evidence type="ECO:0000256" key="2">
    <source>
        <dbReference type="ARBA" id="ARBA00023172"/>
    </source>
</evidence>
<gene>
    <name evidence="7" type="ORF">GCM10017559_02560</name>
</gene>
<dbReference type="InterPro" id="IPR011010">
    <property type="entry name" value="DNA_brk_join_enz"/>
</dbReference>
<accession>A0ABN3XPV2</accession>
<dbReference type="Pfam" id="PF00589">
    <property type="entry name" value="Phage_integrase"/>
    <property type="match status" value="1"/>
</dbReference>
<feature type="domain" description="Core-binding (CB)" evidence="6">
    <location>
        <begin position="62"/>
        <end position="152"/>
    </location>
</feature>
<evidence type="ECO:0008006" key="9">
    <source>
        <dbReference type="Google" id="ProtNLM"/>
    </source>
</evidence>
<feature type="region of interest" description="Disordered" evidence="4">
    <location>
        <begin position="1"/>
        <end position="29"/>
    </location>
</feature>
<dbReference type="InterPro" id="IPR013762">
    <property type="entry name" value="Integrase-like_cat_sf"/>
</dbReference>
<feature type="compositionally biased region" description="Pro residues" evidence="4">
    <location>
        <begin position="331"/>
        <end position="346"/>
    </location>
</feature>
<evidence type="ECO:0000313" key="8">
    <source>
        <dbReference type="Proteomes" id="UP001499930"/>
    </source>
</evidence>
<dbReference type="Gene3D" id="1.10.443.10">
    <property type="entry name" value="Intergrase catalytic core"/>
    <property type="match status" value="1"/>
</dbReference>
<comment type="caution">
    <text evidence="7">The sequence shown here is derived from an EMBL/GenBank/DDBJ whole genome shotgun (WGS) entry which is preliminary data.</text>
</comment>
<evidence type="ECO:0000256" key="3">
    <source>
        <dbReference type="PROSITE-ProRule" id="PRU01248"/>
    </source>
</evidence>
<feature type="compositionally biased region" description="Low complexity" evidence="4">
    <location>
        <begin position="347"/>
        <end position="362"/>
    </location>
</feature>
<dbReference type="EMBL" id="BAAAWD010000002">
    <property type="protein sequence ID" value="GAA2986419.1"/>
    <property type="molecule type" value="Genomic_DNA"/>
</dbReference>
<feature type="compositionally biased region" description="Low complexity" evidence="4">
    <location>
        <begin position="320"/>
        <end position="330"/>
    </location>
</feature>
<evidence type="ECO:0000259" key="6">
    <source>
        <dbReference type="PROSITE" id="PS51900"/>
    </source>
</evidence>
<dbReference type="Gene3D" id="1.10.150.130">
    <property type="match status" value="1"/>
</dbReference>
<keyword evidence="2" id="KW-0233">DNA recombination</keyword>
<name>A0ABN3XPV2_9ACTN</name>
<dbReference type="PROSITE" id="PS51898">
    <property type="entry name" value="TYR_RECOMBINASE"/>
    <property type="match status" value="1"/>
</dbReference>
<sequence>MTASADGKINNGGDAGTGNPVDNHGGEWEGGRVDNHVANRGGSGAGNVVALRPGLEPGSVAAAAEAALAAFGAHLDRCALAANTVTAYRRQAIAYRDWLLTRAAEHADAFVDLVGAEAAVTAWRRHLLAAGASPATVNQALAAVTLLYEHGPSLRLAVKRARVPKPGAPDALSRAQENAVRRAADRRGPRDAALIALLLGAGARAEECQRLRTGDIPFTARSGTARLHGKGDEVRTVPLPVPARERLTAWLQARAELLAARPNLAEQVGDGLWVGQDGCRSTASPTWSAPSARTRACRPCARTGCATPTPPGCAKPAPITPRSKPSSATPPSKPPPATSVPPPPKSPISSTAPSTTDTSSRR</sequence>
<dbReference type="InterPro" id="IPR002104">
    <property type="entry name" value="Integrase_catalytic"/>
</dbReference>
<keyword evidence="8" id="KW-1185">Reference proteome</keyword>
<reference evidence="7 8" key="1">
    <citation type="journal article" date="2019" name="Int. J. Syst. Evol. Microbiol.">
        <title>The Global Catalogue of Microorganisms (GCM) 10K type strain sequencing project: providing services to taxonomists for standard genome sequencing and annotation.</title>
        <authorList>
            <consortium name="The Broad Institute Genomics Platform"/>
            <consortium name="The Broad Institute Genome Sequencing Center for Infectious Disease"/>
            <person name="Wu L."/>
            <person name="Ma J."/>
        </authorList>
    </citation>
    <scope>NUCLEOTIDE SEQUENCE [LARGE SCALE GENOMIC DNA]</scope>
    <source>
        <strain evidence="7 8">JCM 3106</strain>
    </source>
</reference>
<organism evidence="7 8">
    <name type="scientific">Streptosporangium longisporum</name>
    <dbReference type="NCBI Taxonomy" id="46187"/>
    <lineage>
        <taxon>Bacteria</taxon>
        <taxon>Bacillati</taxon>
        <taxon>Actinomycetota</taxon>
        <taxon>Actinomycetes</taxon>
        <taxon>Streptosporangiales</taxon>
        <taxon>Streptosporangiaceae</taxon>
        <taxon>Streptosporangium</taxon>
    </lineage>
</organism>
<dbReference type="Proteomes" id="UP001499930">
    <property type="component" value="Unassembled WGS sequence"/>
</dbReference>
<evidence type="ECO:0000256" key="1">
    <source>
        <dbReference type="ARBA" id="ARBA00023125"/>
    </source>
</evidence>
<protein>
    <recommendedName>
        <fullName evidence="9">Integrase</fullName>
    </recommendedName>
</protein>
<keyword evidence="1 3" id="KW-0238">DNA-binding</keyword>
<evidence type="ECO:0000313" key="7">
    <source>
        <dbReference type="EMBL" id="GAA2986419.1"/>
    </source>
</evidence>
<feature type="domain" description="Tyr recombinase" evidence="5">
    <location>
        <begin position="167"/>
        <end position="362"/>
    </location>
</feature>
<dbReference type="SUPFAM" id="SSF56349">
    <property type="entry name" value="DNA breaking-rejoining enzymes"/>
    <property type="match status" value="1"/>
</dbReference>
<evidence type="ECO:0000259" key="5">
    <source>
        <dbReference type="PROSITE" id="PS51898"/>
    </source>
</evidence>
<dbReference type="InterPro" id="IPR044068">
    <property type="entry name" value="CB"/>
</dbReference>
<dbReference type="PROSITE" id="PS51900">
    <property type="entry name" value="CB"/>
    <property type="match status" value="1"/>
</dbReference>